<gene>
    <name evidence="2" type="ORF">CGZ75_21215</name>
</gene>
<evidence type="ECO:0000313" key="3">
    <source>
        <dbReference type="Proteomes" id="UP000215145"/>
    </source>
</evidence>
<dbReference type="InterPro" id="IPR003018">
    <property type="entry name" value="GAF"/>
</dbReference>
<reference evidence="2 3" key="1">
    <citation type="submission" date="2017-07" db="EMBL/GenBank/DDBJ databases">
        <title>Paenibacillus herberti R33 genome sequencing and assembly.</title>
        <authorList>
            <person name="Su W."/>
        </authorList>
    </citation>
    <scope>NUCLEOTIDE SEQUENCE [LARGE SCALE GENOMIC DNA]</scope>
    <source>
        <strain evidence="2 3">R33</strain>
    </source>
</reference>
<protein>
    <submittedName>
        <fullName evidence="2">GAF domain-containing protein</fullName>
    </submittedName>
</protein>
<evidence type="ECO:0000313" key="2">
    <source>
        <dbReference type="EMBL" id="OXM13556.1"/>
    </source>
</evidence>
<dbReference type="Pfam" id="PF01590">
    <property type="entry name" value="GAF"/>
    <property type="match status" value="1"/>
</dbReference>
<organism evidence="2 3">
    <name type="scientific">Paenibacillus herberti</name>
    <dbReference type="NCBI Taxonomy" id="1619309"/>
    <lineage>
        <taxon>Bacteria</taxon>
        <taxon>Bacillati</taxon>
        <taxon>Bacillota</taxon>
        <taxon>Bacilli</taxon>
        <taxon>Bacillales</taxon>
        <taxon>Paenibacillaceae</taxon>
        <taxon>Paenibacillus</taxon>
    </lineage>
</organism>
<dbReference type="InterPro" id="IPR029016">
    <property type="entry name" value="GAF-like_dom_sf"/>
</dbReference>
<dbReference type="AlphaFoldDB" id="A0A229NUJ7"/>
<dbReference type="EMBL" id="NMUQ01000003">
    <property type="protein sequence ID" value="OXM13556.1"/>
    <property type="molecule type" value="Genomic_DNA"/>
</dbReference>
<sequence length="141" mass="15643">MNTEMQHVDEILAQLANFTGVKDIACHRIANGKLNPVLKTETDQLGIERWKQVHGEKPVYISEDPLLTSILKERKTVIIDDVATDPRSHEEFFFFGIDSLMIVPVIRGEEVEGLLIAASIGSRFAFTPGQAAEGERLAALL</sequence>
<proteinExistence type="predicted"/>
<dbReference type="Proteomes" id="UP000215145">
    <property type="component" value="Unassembled WGS sequence"/>
</dbReference>
<dbReference type="Gene3D" id="3.30.450.40">
    <property type="match status" value="1"/>
</dbReference>
<keyword evidence="3" id="KW-1185">Reference proteome</keyword>
<evidence type="ECO:0000259" key="1">
    <source>
        <dbReference type="Pfam" id="PF01590"/>
    </source>
</evidence>
<name>A0A229NUJ7_9BACL</name>
<dbReference type="OrthoDB" id="2607391at2"/>
<comment type="caution">
    <text evidence="2">The sequence shown here is derived from an EMBL/GenBank/DDBJ whole genome shotgun (WGS) entry which is preliminary data.</text>
</comment>
<dbReference type="SUPFAM" id="SSF55781">
    <property type="entry name" value="GAF domain-like"/>
    <property type="match status" value="1"/>
</dbReference>
<accession>A0A229NUJ7</accession>
<dbReference type="RefSeq" id="WP_089526260.1">
    <property type="nucleotide sequence ID" value="NZ_NMUQ01000003.1"/>
</dbReference>
<feature type="domain" description="GAF" evidence="1">
    <location>
        <begin position="9"/>
        <end position="128"/>
    </location>
</feature>